<sequence>MEKKLQPKSNILLNGSSNKKQNQFANINSPDCSIEHQQMSHSEKLTLSALLHQHEPVCSIVIGKDKGNILPLIAHYSKVAFSLCRDSLIEEKFNHLKNTRFLNGPITLVLPALLQELTANNIPVDLILINDNYSAEEMKNNLNIILSYQPMKQLFILIHNSFNPDCRKGIQETDWKKSPFLDFVDLDFIPGRMIADESPPRKQLFGGLCLACLSPSPQNKEVKIQTPADNMFNYLNSSEIEVPGCDYLNLIQ</sequence>
<evidence type="ECO:0000313" key="1">
    <source>
        <dbReference type="EMBL" id="OGF59089.1"/>
    </source>
</evidence>
<accession>A0A1F5V6P1</accession>
<organism evidence="1 2">
    <name type="scientific">Candidatus Fischerbacteria bacterium RBG_13_37_8</name>
    <dbReference type="NCBI Taxonomy" id="1817863"/>
    <lineage>
        <taxon>Bacteria</taxon>
        <taxon>Candidatus Fischeribacteriota</taxon>
    </lineage>
</organism>
<dbReference type="Proteomes" id="UP000178943">
    <property type="component" value="Unassembled WGS sequence"/>
</dbReference>
<proteinExistence type="predicted"/>
<gene>
    <name evidence="1" type="ORF">A2Y62_18140</name>
</gene>
<protein>
    <submittedName>
        <fullName evidence="1">Uncharacterized protein</fullName>
    </submittedName>
</protein>
<evidence type="ECO:0000313" key="2">
    <source>
        <dbReference type="Proteomes" id="UP000178943"/>
    </source>
</evidence>
<dbReference type="EMBL" id="MFGW01000223">
    <property type="protein sequence ID" value="OGF59089.1"/>
    <property type="molecule type" value="Genomic_DNA"/>
</dbReference>
<reference evidence="1 2" key="1">
    <citation type="journal article" date="2016" name="Nat. Commun.">
        <title>Thousands of microbial genomes shed light on interconnected biogeochemical processes in an aquifer system.</title>
        <authorList>
            <person name="Anantharaman K."/>
            <person name="Brown C.T."/>
            <person name="Hug L.A."/>
            <person name="Sharon I."/>
            <person name="Castelle C.J."/>
            <person name="Probst A.J."/>
            <person name="Thomas B.C."/>
            <person name="Singh A."/>
            <person name="Wilkins M.J."/>
            <person name="Karaoz U."/>
            <person name="Brodie E.L."/>
            <person name="Williams K.H."/>
            <person name="Hubbard S.S."/>
            <person name="Banfield J.F."/>
        </authorList>
    </citation>
    <scope>NUCLEOTIDE SEQUENCE [LARGE SCALE GENOMIC DNA]</scope>
</reference>
<dbReference type="AlphaFoldDB" id="A0A1F5V6P1"/>
<name>A0A1F5V6P1_9BACT</name>
<comment type="caution">
    <text evidence="1">The sequence shown here is derived from an EMBL/GenBank/DDBJ whole genome shotgun (WGS) entry which is preliminary data.</text>
</comment>